<dbReference type="SMART" id="SM01025">
    <property type="entry name" value="BEN"/>
    <property type="match status" value="2"/>
</dbReference>
<dbReference type="Pfam" id="PF10523">
    <property type="entry name" value="BEN"/>
    <property type="match status" value="2"/>
</dbReference>
<reference evidence="5" key="1">
    <citation type="submission" date="2021-06" db="EMBL/GenBank/DDBJ databases">
        <authorList>
            <consortium name="Wellcome Sanger Institute Data Sharing"/>
        </authorList>
    </citation>
    <scope>NUCLEOTIDE SEQUENCE [LARGE SCALE GENOMIC DNA]</scope>
</reference>
<dbReference type="GO" id="GO:0003677">
    <property type="term" value="F:DNA binding"/>
    <property type="evidence" value="ECO:0007669"/>
    <property type="project" value="InterPro"/>
</dbReference>
<dbReference type="AlphaFoldDB" id="A0A8C4RJN3"/>
<name>A0A8C4RJN3_ERPCA</name>
<organism evidence="5 6">
    <name type="scientific">Erpetoichthys calabaricus</name>
    <name type="common">Rope fish</name>
    <name type="synonym">Calamoichthys calabaricus</name>
    <dbReference type="NCBI Taxonomy" id="27687"/>
    <lineage>
        <taxon>Eukaryota</taxon>
        <taxon>Metazoa</taxon>
        <taxon>Chordata</taxon>
        <taxon>Craniata</taxon>
        <taxon>Vertebrata</taxon>
        <taxon>Euteleostomi</taxon>
        <taxon>Actinopterygii</taxon>
        <taxon>Polypteriformes</taxon>
        <taxon>Polypteridae</taxon>
        <taxon>Erpetoichthys</taxon>
    </lineage>
</organism>
<dbReference type="PROSITE" id="PS51457">
    <property type="entry name" value="BEN"/>
    <property type="match status" value="2"/>
</dbReference>
<dbReference type="GeneTree" id="ENSGT00940000163807"/>
<dbReference type="Gene3D" id="1.10.10.2590">
    <property type="entry name" value="BEN domain"/>
    <property type="match status" value="1"/>
</dbReference>
<keyword evidence="2" id="KW-0539">Nucleus</keyword>
<feature type="compositionally biased region" description="Basic and acidic residues" evidence="3">
    <location>
        <begin position="230"/>
        <end position="244"/>
    </location>
</feature>
<dbReference type="Proteomes" id="UP000694620">
    <property type="component" value="Chromosome 4"/>
</dbReference>
<dbReference type="InterPro" id="IPR018379">
    <property type="entry name" value="BEN_domain"/>
</dbReference>
<feature type="domain" description="BEN" evidence="4">
    <location>
        <begin position="282"/>
        <end position="383"/>
    </location>
</feature>
<evidence type="ECO:0000313" key="5">
    <source>
        <dbReference type="Ensembl" id="ENSECRP00000002950.1"/>
    </source>
</evidence>
<comment type="subcellular location">
    <subcellularLocation>
        <location evidence="1">Nucleus</location>
    </subcellularLocation>
</comment>
<evidence type="ECO:0000313" key="6">
    <source>
        <dbReference type="Proteomes" id="UP000694620"/>
    </source>
</evidence>
<sequence>MFTFHGHFIMKINDEEVFVQQVQISDPSNNTNVNYTSASDVTKDVCSSDIYDDQVVAECERMSDDQVEENGYCSDDGSSLHSRRKQHIASPAASIQHNVISEDLYSTDQQRTLGEILTYCQVMYEAIQKLNEKIDCLQVKVGNVQSMSLQSQKCDASSTESVQHEMFQKNMTESGAVMPPLIRATSPYPHLQTTAKKPPTLYLAPGLRSPSESQFLDKETQSSRVIIPIKTEESTDSEFSKENPDNIPQPSDSKSKSKCKSLLASLSSQPSNSATVLIGDHKRKVRIAKSVIQKVCHKSNPRNAVRFLLRGLFTNETLTCSNVMGDTVRGLKKLDPNKIAAIREWLAEKFPNYNLRENGKDWKACISIMNSMARYMRFEARKQKRLWNNYDDRLPVNKIKKIPKTEKRVEKSKSMKSAEAEICVEIESDEDAEIIPSTSGRQRKRAAAPVKSIEQRGKQWSPAPSHADLHIEISQTYLGDPRRKVKIAQTIIQEANLRKRPELIARFLIKYLFTKEVLVKSNVNGIKDRGTAALDPNTIGALREYLKGRFPYLQMSEDGKDWKVCIGAINSAIRKIRYEEKLKGEFLESY</sequence>
<evidence type="ECO:0000256" key="3">
    <source>
        <dbReference type="SAM" id="MobiDB-lite"/>
    </source>
</evidence>
<evidence type="ECO:0000259" key="4">
    <source>
        <dbReference type="PROSITE" id="PS51457"/>
    </source>
</evidence>
<proteinExistence type="predicted"/>
<accession>A0A8C4RJN3</accession>
<dbReference type="PANTHER" id="PTHR47305:SF1">
    <property type="entry name" value="BEN DOMAIN-CONTAINING PROTEIN"/>
    <property type="match status" value="1"/>
</dbReference>
<dbReference type="GO" id="GO:0005634">
    <property type="term" value="C:nucleus"/>
    <property type="evidence" value="ECO:0007669"/>
    <property type="project" value="UniProtKB-SubCell"/>
</dbReference>
<feature type="region of interest" description="Disordered" evidence="3">
    <location>
        <begin position="226"/>
        <end position="264"/>
    </location>
</feature>
<evidence type="ECO:0000256" key="2">
    <source>
        <dbReference type="ARBA" id="ARBA00023242"/>
    </source>
</evidence>
<feature type="domain" description="BEN" evidence="4">
    <location>
        <begin position="482"/>
        <end position="583"/>
    </location>
</feature>
<reference evidence="5" key="2">
    <citation type="submission" date="2025-08" db="UniProtKB">
        <authorList>
            <consortium name="Ensembl"/>
        </authorList>
    </citation>
    <scope>IDENTIFICATION</scope>
</reference>
<protein>
    <recommendedName>
        <fullName evidence="4">BEN domain-containing protein</fullName>
    </recommendedName>
</protein>
<reference evidence="5" key="3">
    <citation type="submission" date="2025-09" db="UniProtKB">
        <authorList>
            <consortium name="Ensembl"/>
        </authorList>
    </citation>
    <scope>IDENTIFICATION</scope>
</reference>
<evidence type="ECO:0000256" key="1">
    <source>
        <dbReference type="ARBA" id="ARBA00004123"/>
    </source>
</evidence>
<dbReference type="Ensembl" id="ENSECRT00000002999.1">
    <property type="protein sequence ID" value="ENSECRP00000002950.1"/>
    <property type="gene ID" value="ENSECRG00000002006.1"/>
</dbReference>
<feature type="region of interest" description="Disordered" evidence="3">
    <location>
        <begin position="439"/>
        <end position="465"/>
    </location>
</feature>
<keyword evidence="6" id="KW-1185">Reference proteome</keyword>
<dbReference type="PANTHER" id="PTHR47305">
    <property type="entry name" value="BEN DOMAIN-CONTAINING PROTEIN 2"/>
    <property type="match status" value="1"/>
</dbReference>